<evidence type="ECO:0000313" key="2">
    <source>
        <dbReference type="Proteomes" id="UP000807504"/>
    </source>
</evidence>
<dbReference type="Proteomes" id="UP000807504">
    <property type="component" value="Unassembled WGS sequence"/>
</dbReference>
<proteinExistence type="predicted"/>
<sequence>MLYAGPDLMKRWDKMGCIPFGGPILEAYENGQILGETPPKGTDLGAYAWKILDAKAWTDFWMHRAGQILGCIRFGSWMFLGAWKDLGLDGQSWMLTHGRLHHTHGQFLHTIRLNLKKPKFLKSVKS</sequence>
<protein>
    <submittedName>
        <fullName evidence="1">Uncharacterized protein</fullName>
    </submittedName>
</protein>
<accession>A0A8T0E6D5</accession>
<evidence type="ECO:0000313" key="1">
    <source>
        <dbReference type="EMBL" id="KAF8766836.1"/>
    </source>
</evidence>
<keyword evidence="2" id="KW-1185">Reference proteome</keyword>
<comment type="caution">
    <text evidence="1">The sequence shown here is derived from an EMBL/GenBank/DDBJ whole genome shotgun (WGS) entry which is preliminary data.</text>
</comment>
<name>A0A8T0E6D5_ARGBR</name>
<organism evidence="1 2">
    <name type="scientific">Argiope bruennichi</name>
    <name type="common">Wasp spider</name>
    <name type="synonym">Aranea bruennichi</name>
    <dbReference type="NCBI Taxonomy" id="94029"/>
    <lineage>
        <taxon>Eukaryota</taxon>
        <taxon>Metazoa</taxon>
        <taxon>Ecdysozoa</taxon>
        <taxon>Arthropoda</taxon>
        <taxon>Chelicerata</taxon>
        <taxon>Arachnida</taxon>
        <taxon>Araneae</taxon>
        <taxon>Araneomorphae</taxon>
        <taxon>Entelegynae</taxon>
        <taxon>Araneoidea</taxon>
        <taxon>Araneidae</taxon>
        <taxon>Argiope</taxon>
    </lineage>
</organism>
<dbReference type="EMBL" id="JABXBU010002230">
    <property type="protein sequence ID" value="KAF8766836.1"/>
    <property type="molecule type" value="Genomic_DNA"/>
</dbReference>
<reference evidence="1" key="1">
    <citation type="journal article" date="2020" name="bioRxiv">
        <title>Chromosome-level reference genome of the European wasp spider Argiope bruennichi: a resource for studies on range expansion and evolutionary adaptation.</title>
        <authorList>
            <person name="Sheffer M.M."/>
            <person name="Hoppe A."/>
            <person name="Krehenwinkel H."/>
            <person name="Uhl G."/>
            <person name="Kuss A.W."/>
            <person name="Jensen L."/>
            <person name="Jensen C."/>
            <person name="Gillespie R.G."/>
            <person name="Hoff K.J."/>
            <person name="Prost S."/>
        </authorList>
    </citation>
    <scope>NUCLEOTIDE SEQUENCE</scope>
</reference>
<gene>
    <name evidence="1" type="ORF">HNY73_019861</name>
</gene>
<reference evidence="1" key="2">
    <citation type="submission" date="2020-06" db="EMBL/GenBank/DDBJ databases">
        <authorList>
            <person name="Sheffer M."/>
        </authorList>
    </citation>
    <scope>NUCLEOTIDE SEQUENCE</scope>
</reference>
<dbReference type="AlphaFoldDB" id="A0A8T0E6D5"/>